<dbReference type="PANTHER" id="PTHR35311:SF1">
    <property type="entry name" value="PROTEIN EMBRYO DEFECTIVE 1674"/>
    <property type="match status" value="1"/>
</dbReference>
<dbReference type="Proteomes" id="UP000694853">
    <property type="component" value="Unplaced"/>
</dbReference>
<dbReference type="PANTHER" id="PTHR35311">
    <property type="entry name" value="KINETOCHORE-ASSOCIATED PROTEIN KNL-2 HOMOLOG"/>
    <property type="match status" value="1"/>
</dbReference>
<organism evidence="2 3">
    <name type="scientific">Abrus precatorius</name>
    <name type="common">Indian licorice</name>
    <name type="synonym">Glycine abrus</name>
    <dbReference type="NCBI Taxonomy" id="3816"/>
    <lineage>
        <taxon>Eukaryota</taxon>
        <taxon>Viridiplantae</taxon>
        <taxon>Streptophyta</taxon>
        <taxon>Embryophyta</taxon>
        <taxon>Tracheophyta</taxon>
        <taxon>Spermatophyta</taxon>
        <taxon>Magnoliopsida</taxon>
        <taxon>eudicotyledons</taxon>
        <taxon>Gunneridae</taxon>
        <taxon>Pentapetalae</taxon>
        <taxon>rosids</taxon>
        <taxon>fabids</taxon>
        <taxon>Fabales</taxon>
        <taxon>Fabaceae</taxon>
        <taxon>Papilionoideae</taxon>
        <taxon>50 kb inversion clade</taxon>
        <taxon>NPAAA clade</taxon>
        <taxon>indigoferoid/millettioid clade</taxon>
        <taxon>Abreae</taxon>
        <taxon>Abrus</taxon>
    </lineage>
</organism>
<keyword evidence="2" id="KW-1185">Reference proteome</keyword>
<protein>
    <submittedName>
        <fullName evidence="3">Kinetochore-associated protein KNL-2 homolog</fullName>
    </submittedName>
</protein>
<dbReference type="AlphaFoldDB" id="A0A8B8MHI4"/>
<dbReference type="RefSeq" id="XP_027367132.1">
    <property type="nucleotide sequence ID" value="XM_027511331.1"/>
</dbReference>
<evidence type="ECO:0000256" key="1">
    <source>
        <dbReference type="SAM" id="MobiDB-lite"/>
    </source>
</evidence>
<evidence type="ECO:0000313" key="2">
    <source>
        <dbReference type="Proteomes" id="UP000694853"/>
    </source>
</evidence>
<reference evidence="2" key="1">
    <citation type="journal article" date="2019" name="Toxins">
        <title>Detection of Abrin-Like and Prepropulchellin-Like Toxin Genes and Transcripts Using Whole Genome Sequencing and Full-Length Transcript Sequencing of Abrus precatorius.</title>
        <authorList>
            <person name="Hovde B.T."/>
            <person name="Daligault H.E."/>
            <person name="Hanschen E.R."/>
            <person name="Kunde Y.A."/>
            <person name="Johnson M.B."/>
            <person name="Starkenburg S.R."/>
            <person name="Johnson S.L."/>
        </authorList>
    </citation>
    <scope>NUCLEOTIDE SEQUENCE [LARGE SCALE GENOMIC DNA]</scope>
</reference>
<gene>
    <name evidence="3" type="primary">LOC113873279</name>
</gene>
<dbReference type="InterPro" id="IPR053090">
    <property type="entry name" value="Centromere_KNL-2_homolog"/>
</dbReference>
<accession>A0A8B8MHI4</accession>
<feature type="compositionally biased region" description="Low complexity" evidence="1">
    <location>
        <begin position="66"/>
        <end position="78"/>
    </location>
</feature>
<name>A0A8B8MHI4_ABRPR</name>
<proteinExistence type="predicted"/>
<feature type="compositionally biased region" description="Polar residues" evidence="1">
    <location>
        <begin position="126"/>
        <end position="137"/>
    </location>
</feature>
<feature type="region of interest" description="Disordered" evidence="1">
    <location>
        <begin position="1"/>
        <end position="78"/>
    </location>
</feature>
<dbReference type="KEGG" id="aprc:113873279"/>
<sequence>MGGVNVAYGSGGNRHSARLHSIRVCQQQKQPASGAAPKNPDKLKNTTSVALENCDVEGQRSPATPIQSQSQRQINSSSEQIVKKFVSRISRTSSAKTEGNKNCDLEGLGNPATPIQSRLRRKVKPSSEQIPTKSVSRFSRTLSAKSDVCYKKKRVTVETKEGRAKQILTKSSSSEKNLHEKDVSHLVKGRKKKTSSVSAEALSFRKSRSGRLLLPPLEFWRNQIPVYNADHELTEIQEGASLV</sequence>
<dbReference type="OrthoDB" id="118550at2759"/>
<dbReference type="GeneID" id="113873279"/>
<feature type="region of interest" description="Disordered" evidence="1">
    <location>
        <begin position="90"/>
        <end position="137"/>
    </location>
</feature>
<evidence type="ECO:0000313" key="3">
    <source>
        <dbReference type="RefSeq" id="XP_027367132.1"/>
    </source>
</evidence>
<reference evidence="3" key="2">
    <citation type="submission" date="2025-08" db="UniProtKB">
        <authorList>
            <consortium name="RefSeq"/>
        </authorList>
    </citation>
    <scope>IDENTIFICATION</scope>
    <source>
        <tissue evidence="3">Young leaves</tissue>
    </source>
</reference>